<accession>E6SUC0</accession>
<dbReference type="STRING" id="693979.Bache_0309"/>
<dbReference type="PATRIC" id="fig|693979.3.peg.335"/>
<dbReference type="Gene3D" id="1.10.1750.10">
    <property type="match status" value="1"/>
</dbReference>
<dbReference type="SUPFAM" id="SSF48295">
    <property type="entry name" value="TrpR-like"/>
    <property type="match status" value="1"/>
</dbReference>
<reference evidence="1 2" key="2">
    <citation type="journal article" date="2011" name="Stand. Genomic Sci.">
        <title>Complete genome sequence of Bacteroides helcogenes type strain (P 36-108).</title>
        <authorList>
            <person name="Pati A."/>
            <person name="Gronow S."/>
            <person name="Zeytun A."/>
            <person name="Lapidus A."/>
            <person name="Nolan M."/>
            <person name="Hammon N."/>
            <person name="Deshpande S."/>
            <person name="Cheng J.F."/>
            <person name="Tapia R."/>
            <person name="Han C."/>
            <person name="Goodwin L."/>
            <person name="Pitluck S."/>
            <person name="Liolios K."/>
            <person name="Pagani I."/>
            <person name="Ivanova N."/>
            <person name="Mavromatis K."/>
            <person name="Chen A."/>
            <person name="Palaniappan K."/>
            <person name="Land M."/>
            <person name="Hauser L."/>
            <person name="Chang Y.J."/>
            <person name="Jeffries C.D."/>
            <person name="Detter J.C."/>
            <person name="Brambilla E."/>
            <person name="Rohde M."/>
            <person name="Goker M."/>
            <person name="Woyke T."/>
            <person name="Bristow J."/>
            <person name="Eisen J.A."/>
            <person name="Markowitz V."/>
            <person name="Hugenholtz P."/>
            <person name="Kyrpides N.C."/>
            <person name="Klenk H.P."/>
            <person name="Lucas S."/>
        </authorList>
    </citation>
    <scope>NUCLEOTIDE SEQUENCE [LARGE SCALE GENOMIC DNA]</scope>
    <source>
        <strain evidence="2">ATCC 35417 / DSM 20613 / JCM 6297 / CCUG 15421 / P 36-108</strain>
    </source>
</reference>
<dbReference type="Proteomes" id="UP000008630">
    <property type="component" value="Chromosome"/>
</dbReference>
<evidence type="ECO:0000313" key="1">
    <source>
        <dbReference type="EMBL" id="ADV42338.1"/>
    </source>
</evidence>
<dbReference type="KEGG" id="bhl:Bache_0309"/>
<dbReference type="EMBL" id="CP002352">
    <property type="protein sequence ID" value="ADV42338.1"/>
    <property type="molecule type" value="Genomic_DNA"/>
</dbReference>
<keyword evidence="2" id="KW-1185">Reference proteome</keyword>
<dbReference type="HOGENOM" id="CLU_2300140_0_0_10"/>
<sequence>MDNKELNILAAAVANVTGVTIDDLRRSGKSYMKNLARGLFYYIARKNGMSTTKIAEYVCRTHSSVTVVSNRYGDYIDSYDEEVIGYYIKIDDEFERLKSE</sequence>
<dbReference type="AlphaFoldDB" id="E6SUC0"/>
<reference key="1">
    <citation type="submission" date="2010-11" db="EMBL/GenBank/DDBJ databases">
        <title>The complete genome of Bacteroides helcogenes P 36-108.</title>
        <authorList>
            <consortium name="US DOE Joint Genome Institute (JGI-PGF)"/>
            <person name="Lucas S."/>
            <person name="Copeland A."/>
            <person name="Lapidus A."/>
            <person name="Bruce D."/>
            <person name="Goodwin L."/>
            <person name="Pitluck S."/>
            <person name="Kyrpides N."/>
            <person name="Mavromatis K."/>
            <person name="Ivanova N."/>
            <person name="Zeytun A."/>
            <person name="Brettin T."/>
            <person name="Detter J.C."/>
            <person name="Tapia R."/>
            <person name="Han C."/>
            <person name="Land M."/>
            <person name="Hauser L."/>
            <person name="Markowitz V."/>
            <person name="Cheng J.-F."/>
            <person name="Hugenholtz P."/>
            <person name="Woyke T."/>
            <person name="Wu D."/>
            <person name="Gronow S."/>
            <person name="Wellnitz S."/>
            <person name="Brambilla E."/>
            <person name="Klenk H.-P."/>
            <person name="Eisen J.A."/>
        </authorList>
    </citation>
    <scope>NUCLEOTIDE SEQUENCE</scope>
    <source>
        <strain>P 36-108</strain>
    </source>
</reference>
<protein>
    <recommendedName>
        <fullName evidence="3">Chromosomal replication initiator DnaA C-terminal domain-containing protein</fullName>
    </recommendedName>
</protein>
<dbReference type="RefSeq" id="WP_013545955.1">
    <property type="nucleotide sequence ID" value="NC_014933.1"/>
</dbReference>
<gene>
    <name evidence="1" type="ordered locus">Bache_0309</name>
</gene>
<evidence type="ECO:0000313" key="2">
    <source>
        <dbReference type="Proteomes" id="UP000008630"/>
    </source>
</evidence>
<evidence type="ECO:0008006" key="3">
    <source>
        <dbReference type="Google" id="ProtNLM"/>
    </source>
</evidence>
<organism evidence="1 2">
    <name type="scientific">Bacteroides helcogenes (strain ATCC 35417 / DSM 20613 / JCM 6297 / CCUG 15421 / P 36-108)</name>
    <dbReference type="NCBI Taxonomy" id="693979"/>
    <lineage>
        <taxon>Bacteria</taxon>
        <taxon>Pseudomonadati</taxon>
        <taxon>Bacteroidota</taxon>
        <taxon>Bacteroidia</taxon>
        <taxon>Bacteroidales</taxon>
        <taxon>Bacteroidaceae</taxon>
        <taxon>Bacteroides</taxon>
    </lineage>
</organism>
<name>E6SUC0_BACT6</name>
<dbReference type="InterPro" id="IPR010921">
    <property type="entry name" value="Trp_repressor/repl_initiator"/>
</dbReference>
<proteinExistence type="predicted"/>
<dbReference type="GO" id="GO:0043565">
    <property type="term" value="F:sequence-specific DNA binding"/>
    <property type="evidence" value="ECO:0007669"/>
    <property type="project" value="InterPro"/>
</dbReference>